<keyword evidence="2" id="KW-1185">Reference proteome</keyword>
<comment type="caution">
    <text evidence="1">The sequence shown here is derived from an EMBL/GenBank/DDBJ whole genome shotgun (WGS) entry which is preliminary data.</text>
</comment>
<proteinExistence type="predicted"/>
<organism evidence="1 2">
    <name type="scientific">Ancylostoma ceylanicum</name>
    <dbReference type="NCBI Taxonomy" id="53326"/>
    <lineage>
        <taxon>Eukaryota</taxon>
        <taxon>Metazoa</taxon>
        <taxon>Ecdysozoa</taxon>
        <taxon>Nematoda</taxon>
        <taxon>Chromadorea</taxon>
        <taxon>Rhabditida</taxon>
        <taxon>Rhabditina</taxon>
        <taxon>Rhabditomorpha</taxon>
        <taxon>Strongyloidea</taxon>
        <taxon>Ancylostomatidae</taxon>
        <taxon>Ancylostomatinae</taxon>
        <taxon>Ancylostoma</taxon>
    </lineage>
</organism>
<reference evidence="2" key="1">
    <citation type="journal article" date="2015" name="Nat. Genet.">
        <title>The genome and transcriptome of the zoonotic hookworm Ancylostoma ceylanicum identify infection-specific gene families.</title>
        <authorList>
            <person name="Schwarz E.M."/>
            <person name="Hu Y."/>
            <person name="Antoshechkin I."/>
            <person name="Miller M.M."/>
            <person name="Sternberg P.W."/>
            <person name="Aroian R.V."/>
        </authorList>
    </citation>
    <scope>NUCLEOTIDE SEQUENCE</scope>
    <source>
        <strain evidence="2">HY135</strain>
    </source>
</reference>
<sequence>MLIFSNSDVVTWNVDYSADSPVKKSPSFLERLRTAISSSAERSFDGRTCYFLLSAWICDRVSLRRKHGVVFTSRTRFSLLVALILSQEEWKQR</sequence>
<evidence type="ECO:0000313" key="1">
    <source>
        <dbReference type="EMBL" id="EYB98500.1"/>
    </source>
</evidence>
<evidence type="ECO:0000313" key="2">
    <source>
        <dbReference type="Proteomes" id="UP000024635"/>
    </source>
</evidence>
<gene>
    <name evidence="1" type="primary">Acey_s0131.g1663</name>
    <name evidence="1" type="ORF">Y032_0131g1663</name>
</gene>
<dbReference type="Proteomes" id="UP000024635">
    <property type="component" value="Unassembled WGS sequence"/>
</dbReference>
<accession>A0A016T707</accession>
<name>A0A016T707_9BILA</name>
<dbReference type="AlphaFoldDB" id="A0A016T707"/>
<protein>
    <submittedName>
        <fullName evidence="1">Uncharacterized protein</fullName>
    </submittedName>
</protein>
<dbReference type="EMBL" id="JARK01001467">
    <property type="protein sequence ID" value="EYB98500.1"/>
    <property type="molecule type" value="Genomic_DNA"/>
</dbReference>